<dbReference type="CDD" id="cd06225">
    <property type="entry name" value="HAMP"/>
    <property type="match status" value="1"/>
</dbReference>
<accession>A0A5R8ZCW8</accession>
<dbReference type="PANTHER" id="PTHR32089:SF120">
    <property type="entry name" value="METHYL-ACCEPTING CHEMOTAXIS PROTEIN TLPQ"/>
    <property type="match status" value="1"/>
</dbReference>
<dbReference type="Proteomes" id="UP000309819">
    <property type="component" value="Unassembled WGS sequence"/>
</dbReference>
<dbReference type="Pfam" id="PF00672">
    <property type="entry name" value="HAMP"/>
    <property type="match status" value="1"/>
</dbReference>
<comment type="similarity">
    <text evidence="9">Belongs to the methyl-accepting chemotaxis (MCP) protein family.</text>
</comment>
<keyword evidence="4" id="KW-0145">Chemotaxis</keyword>
<feature type="domain" description="Methyl-accepting transducer" evidence="12">
    <location>
        <begin position="274"/>
        <end position="510"/>
    </location>
</feature>
<comment type="subcellular location">
    <subcellularLocation>
        <location evidence="1">Cell membrane</location>
        <topology evidence="1">Multi-pass membrane protein</topology>
    </subcellularLocation>
</comment>
<dbReference type="PRINTS" id="PR00260">
    <property type="entry name" value="CHEMTRNSDUCR"/>
</dbReference>
<keyword evidence="2" id="KW-1003">Cell membrane</keyword>
<evidence type="ECO:0000256" key="2">
    <source>
        <dbReference type="ARBA" id="ARBA00022475"/>
    </source>
</evidence>
<feature type="transmembrane region" description="Helical" evidence="11">
    <location>
        <begin position="194"/>
        <end position="215"/>
    </location>
</feature>
<keyword evidence="8 10" id="KW-0807">Transducer</keyword>
<evidence type="ECO:0000259" key="13">
    <source>
        <dbReference type="PROSITE" id="PS50885"/>
    </source>
</evidence>
<evidence type="ECO:0000313" key="15">
    <source>
        <dbReference type="Proteomes" id="UP000309819"/>
    </source>
</evidence>
<evidence type="ECO:0000256" key="9">
    <source>
        <dbReference type="ARBA" id="ARBA00029447"/>
    </source>
</evidence>
<dbReference type="InterPro" id="IPR004090">
    <property type="entry name" value="Chemotax_Me-accpt_rcpt"/>
</dbReference>
<dbReference type="Pfam" id="PF12729">
    <property type="entry name" value="4HB_MCP_1"/>
    <property type="match status" value="1"/>
</dbReference>
<name>A0A5R8ZCW8_9PSED</name>
<dbReference type="GO" id="GO:0007165">
    <property type="term" value="P:signal transduction"/>
    <property type="evidence" value="ECO:0007669"/>
    <property type="project" value="UniProtKB-KW"/>
</dbReference>
<keyword evidence="6 11" id="KW-1133">Transmembrane helix</keyword>
<keyword evidence="3" id="KW-0488">Methylation</keyword>
<sequence>MNILNQSKFSTKLLAAFTFCALITLAVGSLGMVGISRLADALALTFSNNLVSVSNTSETLTSLTAHNRGLYRLLDARDGGVSEADKQRLSLAVASDLERMQQVFATYRATPLEEDERAAGDEFEKLIPGYIAGASKVAELMAAGDLTEARNRLNLLASEDFAKARSLLRVMIDSNNRQIKEGAIAAAELKSSSVVILATGVIIAFIVAIILGILITRMITGPLAIAVASAQRIAKGDLTQSIVSERGDEAGQLLNALSDMQGGLKYTIQEIASASGQLASAAEELSAVTDESTRGLTRQNDEIQQAATAVNQMTAAVEEVARNAVSTSEASKTATNDAVQGRGQVEQTVKGITTMVDGITQSTEAVAQLAGNVRDISKVLEVIRSIAEQTNLLALNAAIEAARAGEQGRGFAVVADEVRALAHRTQASTVEVEDMIGSVQAGADDAVAAMGKSLLLATQTQEQAERAGSALVKITEGVATINERNLVIASASEEQAQVAREVDRNLLNIQDLSTQSAAGANQTSASSQELSRLATSFNLLVAKFQL</sequence>
<dbReference type="RefSeq" id="WP_138219112.1">
    <property type="nucleotide sequence ID" value="NZ_VAUO01000002.1"/>
</dbReference>
<evidence type="ECO:0000256" key="5">
    <source>
        <dbReference type="ARBA" id="ARBA00022692"/>
    </source>
</evidence>
<dbReference type="GO" id="GO:0006935">
    <property type="term" value="P:chemotaxis"/>
    <property type="evidence" value="ECO:0007669"/>
    <property type="project" value="UniProtKB-KW"/>
</dbReference>
<dbReference type="InterPro" id="IPR024478">
    <property type="entry name" value="HlyB_4HB_MCP"/>
</dbReference>
<evidence type="ECO:0000256" key="6">
    <source>
        <dbReference type="ARBA" id="ARBA00022989"/>
    </source>
</evidence>
<dbReference type="Gene3D" id="1.10.287.950">
    <property type="entry name" value="Methyl-accepting chemotaxis protein"/>
    <property type="match status" value="1"/>
</dbReference>
<reference evidence="14 15" key="1">
    <citation type="submission" date="2019-05" db="EMBL/GenBank/DDBJ databases">
        <title>Pseudomonas sp. SC006 isolated from lettuce that can produce HBGAs.</title>
        <authorList>
            <person name="Wang D."/>
            <person name="Liao N."/>
            <person name="Liu D."/>
            <person name="Zhang Z."/>
            <person name="Zou S."/>
        </authorList>
    </citation>
    <scope>NUCLEOTIDE SEQUENCE [LARGE SCALE GENOMIC DNA]</scope>
    <source>
        <strain evidence="14 15">SC006</strain>
    </source>
</reference>
<dbReference type="InterPro" id="IPR004089">
    <property type="entry name" value="MCPsignal_dom"/>
</dbReference>
<dbReference type="GO" id="GO:0005886">
    <property type="term" value="C:plasma membrane"/>
    <property type="evidence" value="ECO:0007669"/>
    <property type="project" value="UniProtKB-SubCell"/>
</dbReference>
<dbReference type="PROSITE" id="PS50885">
    <property type="entry name" value="HAMP"/>
    <property type="match status" value="1"/>
</dbReference>
<evidence type="ECO:0000256" key="3">
    <source>
        <dbReference type="ARBA" id="ARBA00022481"/>
    </source>
</evidence>
<evidence type="ECO:0000256" key="11">
    <source>
        <dbReference type="SAM" id="Phobius"/>
    </source>
</evidence>
<evidence type="ECO:0000313" key="14">
    <source>
        <dbReference type="EMBL" id="TLP63649.1"/>
    </source>
</evidence>
<dbReference type="SMART" id="SM00304">
    <property type="entry name" value="HAMP"/>
    <property type="match status" value="2"/>
</dbReference>
<dbReference type="EMBL" id="VAUO01000002">
    <property type="protein sequence ID" value="TLP63649.1"/>
    <property type="molecule type" value="Genomic_DNA"/>
</dbReference>
<keyword evidence="15" id="KW-1185">Reference proteome</keyword>
<evidence type="ECO:0000256" key="10">
    <source>
        <dbReference type="PROSITE-ProRule" id="PRU00284"/>
    </source>
</evidence>
<dbReference type="SUPFAM" id="SSF58104">
    <property type="entry name" value="Methyl-accepting chemotaxis protein (MCP) signaling domain"/>
    <property type="match status" value="1"/>
</dbReference>
<dbReference type="GO" id="GO:0004888">
    <property type="term" value="F:transmembrane signaling receptor activity"/>
    <property type="evidence" value="ECO:0007669"/>
    <property type="project" value="InterPro"/>
</dbReference>
<feature type="domain" description="HAMP" evidence="13">
    <location>
        <begin position="217"/>
        <end position="269"/>
    </location>
</feature>
<protein>
    <submittedName>
        <fullName evidence="14">Methyl-accepting chemotaxis protein</fullName>
    </submittedName>
</protein>
<keyword evidence="7 11" id="KW-0472">Membrane</keyword>
<organism evidence="14 15">
    <name type="scientific">Pseudomonas mosselii</name>
    <dbReference type="NCBI Taxonomy" id="78327"/>
    <lineage>
        <taxon>Bacteria</taxon>
        <taxon>Pseudomonadati</taxon>
        <taxon>Pseudomonadota</taxon>
        <taxon>Gammaproteobacteria</taxon>
        <taxon>Pseudomonadales</taxon>
        <taxon>Pseudomonadaceae</taxon>
        <taxon>Pseudomonas</taxon>
    </lineage>
</organism>
<dbReference type="AlphaFoldDB" id="A0A5R8ZCW8"/>
<evidence type="ECO:0000256" key="8">
    <source>
        <dbReference type="ARBA" id="ARBA00023224"/>
    </source>
</evidence>
<keyword evidence="5 11" id="KW-0812">Transmembrane</keyword>
<dbReference type="OrthoDB" id="8724574at2"/>
<dbReference type="InterPro" id="IPR003660">
    <property type="entry name" value="HAMP_dom"/>
</dbReference>
<proteinExistence type="inferred from homology"/>
<comment type="caution">
    <text evidence="14">The sequence shown here is derived from an EMBL/GenBank/DDBJ whole genome shotgun (WGS) entry which is preliminary data.</text>
</comment>
<dbReference type="FunFam" id="1.10.287.950:FF:000001">
    <property type="entry name" value="Methyl-accepting chemotaxis sensory transducer"/>
    <property type="match status" value="1"/>
</dbReference>
<dbReference type="PANTHER" id="PTHR32089">
    <property type="entry name" value="METHYL-ACCEPTING CHEMOTAXIS PROTEIN MCPB"/>
    <property type="match status" value="1"/>
</dbReference>
<dbReference type="PROSITE" id="PS50111">
    <property type="entry name" value="CHEMOTAXIS_TRANSDUC_2"/>
    <property type="match status" value="1"/>
</dbReference>
<evidence type="ECO:0000256" key="4">
    <source>
        <dbReference type="ARBA" id="ARBA00022500"/>
    </source>
</evidence>
<gene>
    <name evidence="14" type="ORF">FEM01_07530</name>
</gene>
<evidence type="ECO:0000256" key="1">
    <source>
        <dbReference type="ARBA" id="ARBA00004651"/>
    </source>
</evidence>
<dbReference type="SMART" id="SM00283">
    <property type="entry name" value="MA"/>
    <property type="match status" value="1"/>
</dbReference>
<dbReference type="Pfam" id="PF00015">
    <property type="entry name" value="MCPsignal"/>
    <property type="match status" value="1"/>
</dbReference>
<evidence type="ECO:0000256" key="7">
    <source>
        <dbReference type="ARBA" id="ARBA00023136"/>
    </source>
</evidence>
<evidence type="ECO:0000259" key="12">
    <source>
        <dbReference type="PROSITE" id="PS50111"/>
    </source>
</evidence>